<feature type="active site" description="Proton acceptor" evidence="6">
    <location>
        <position position="342"/>
    </location>
</feature>
<dbReference type="AlphaFoldDB" id="A0A7W6CN06"/>
<reference evidence="10 11" key="1">
    <citation type="submission" date="2020-08" db="EMBL/GenBank/DDBJ databases">
        <title>Genomic Encyclopedia of Type Strains, Phase IV (KMG-IV): sequencing the most valuable type-strain genomes for metagenomic binning, comparative biology and taxonomic classification.</title>
        <authorList>
            <person name="Goeker M."/>
        </authorList>
    </citation>
    <scope>NUCLEOTIDE SEQUENCE [LARGE SCALE GENOMIC DNA]</scope>
    <source>
        <strain evidence="10 11">DSM 27057</strain>
    </source>
</reference>
<evidence type="ECO:0000313" key="11">
    <source>
        <dbReference type="Proteomes" id="UP000548867"/>
    </source>
</evidence>
<gene>
    <name evidence="10" type="ORF">GGR38_004372</name>
</gene>
<dbReference type="NCBIfam" id="NF008277">
    <property type="entry name" value="PRK11055.1"/>
    <property type="match status" value="1"/>
</dbReference>
<dbReference type="InterPro" id="IPR011013">
    <property type="entry name" value="Gal_mutarotase_sf_dom"/>
</dbReference>
<keyword evidence="4 5" id="KW-0119">Carbohydrate metabolism</keyword>
<dbReference type="PANTHER" id="PTHR10091:SF0">
    <property type="entry name" value="GALACTOSE MUTAROTASE"/>
    <property type="match status" value="1"/>
</dbReference>
<dbReference type="UniPathway" id="UPA00242"/>
<dbReference type="GO" id="GO:0030246">
    <property type="term" value="F:carbohydrate binding"/>
    <property type="evidence" value="ECO:0007669"/>
    <property type="project" value="InterPro"/>
</dbReference>
<organism evidence="10 11">
    <name type="scientific">Novosphingobium sediminicola</name>
    <dbReference type="NCBI Taxonomy" id="563162"/>
    <lineage>
        <taxon>Bacteria</taxon>
        <taxon>Pseudomonadati</taxon>
        <taxon>Pseudomonadota</taxon>
        <taxon>Alphaproteobacteria</taxon>
        <taxon>Sphingomonadales</taxon>
        <taxon>Sphingomonadaceae</taxon>
        <taxon>Novosphingobium</taxon>
    </lineage>
</organism>
<evidence type="ECO:0000256" key="7">
    <source>
        <dbReference type="PIRSR" id="PIRSR005096-2"/>
    </source>
</evidence>
<evidence type="ECO:0000256" key="2">
    <source>
        <dbReference type="ARBA" id="ARBA00006206"/>
    </source>
</evidence>
<evidence type="ECO:0000256" key="3">
    <source>
        <dbReference type="ARBA" id="ARBA00023235"/>
    </source>
</evidence>
<evidence type="ECO:0000256" key="4">
    <source>
        <dbReference type="ARBA" id="ARBA00023277"/>
    </source>
</evidence>
<sequence length="378" mass="40223">MNWKHWAGSAMVAATLSGSAQAATARREDGGRLADGRAVEAIALANGHGVSARILAYGAALQKFMAPDRHGKSADIVIGLPDAGAYEARQSFFGVTVGRYANRIAGGKFTLDGQTYQLPLNDRVNSLHGGGKGFDRQLWKVESVTSGKVASVVLRHISPDGDSGYPGTLDATVTYSLDEAGNLTIAFAAKTDKPTIVNMTNHALFNLAGEGGPRDAMDEVLTIPAAHYTPVNAALIPTGELRAVAGTPFDFRKGRVVGQALRDGHDEQLAIARGYDHNFAIDAGLTKAPKLLALLADRASGRVLEVLSTEPGVQFYTGNFIDGTMLGKNRHIYRMGDGIALEPQKFPDTPNQPAFGSARIDAQHPYAHTMIYRVSITK</sequence>
<evidence type="ECO:0000256" key="6">
    <source>
        <dbReference type="PIRSR" id="PIRSR005096-1"/>
    </source>
</evidence>
<dbReference type="InterPro" id="IPR047215">
    <property type="entry name" value="Galactose_mutarotase-like"/>
</dbReference>
<proteinExistence type="inferred from homology"/>
<dbReference type="CDD" id="cd09019">
    <property type="entry name" value="galactose_mutarotase_like"/>
    <property type="match status" value="1"/>
</dbReference>
<dbReference type="InterPro" id="IPR014718">
    <property type="entry name" value="GH-type_carb-bd"/>
</dbReference>
<keyword evidence="3 5" id="KW-0413">Isomerase</keyword>
<feature type="active site" description="Proton donor" evidence="6">
    <location>
        <position position="202"/>
    </location>
</feature>
<comment type="caution">
    <text evidence="10">The sequence shown here is derived from an EMBL/GenBank/DDBJ whole genome shotgun (WGS) entry which is preliminary data.</text>
</comment>
<dbReference type="InterPro" id="IPR008183">
    <property type="entry name" value="Aldose_1/G6P_1-epimerase"/>
</dbReference>
<keyword evidence="11" id="KW-1185">Reference proteome</keyword>
<evidence type="ECO:0000256" key="1">
    <source>
        <dbReference type="ARBA" id="ARBA00005028"/>
    </source>
</evidence>
<dbReference type="GO" id="GO:0033499">
    <property type="term" value="P:galactose catabolic process via UDP-galactose, Leloir pathway"/>
    <property type="evidence" value="ECO:0007669"/>
    <property type="project" value="TreeGrafter"/>
</dbReference>
<dbReference type="GO" id="GO:0005737">
    <property type="term" value="C:cytoplasm"/>
    <property type="evidence" value="ECO:0007669"/>
    <property type="project" value="TreeGrafter"/>
</dbReference>
<dbReference type="EMBL" id="JACIDX010000023">
    <property type="protein sequence ID" value="MBB3957398.1"/>
    <property type="molecule type" value="Genomic_DNA"/>
</dbReference>
<dbReference type="Gene3D" id="2.70.98.10">
    <property type="match status" value="1"/>
</dbReference>
<keyword evidence="9" id="KW-0732">Signal</keyword>
<evidence type="ECO:0000256" key="9">
    <source>
        <dbReference type="SAM" id="SignalP"/>
    </source>
</evidence>
<feature type="binding site" evidence="7">
    <location>
        <position position="276"/>
    </location>
    <ligand>
        <name>beta-D-galactose</name>
        <dbReference type="ChEBI" id="CHEBI:27667"/>
    </ligand>
</feature>
<dbReference type="Proteomes" id="UP000548867">
    <property type="component" value="Unassembled WGS sequence"/>
</dbReference>
<protein>
    <recommendedName>
        <fullName evidence="5">Aldose 1-epimerase</fullName>
        <ecNumber evidence="5">5.1.3.3</ecNumber>
    </recommendedName>
</protein>
<feature type="chain" id="PRO_5031329715" description="Aldose 1-epimerase" evidence="9">
    <location>
        <begin position="23"/>
        <end position="378"/>
    </location>
</feature>
<dbReference type="GO" id="GO:0004034">
    <property type="term" value="F:aldose 1-epimerase activity"/>
    <property type="evidence" value="ECO:0007669"/>
    <property type="project" value="UniProtKB-EC"/>
</dbReference>
<dbReference type="RefSeq" id="WP_183628661.1">
    <property type="nucleotide sequence ID" value="NZ_JACIDX010000023.1"/>
</dbReference>
<dbReference type="PIRSF" id="PIRSF005096">
    <property type="entry name" value="GALM"/>
    <property type="match status" value="1"/>
</dbReference>
<comment type="pathway">
    <text evidence="1 5">Carbohydrate metabolism; hexose metabolism.</text>
</comment>
<dbReference type="Pfam" id="PF01263">
    <property type="entry name" value="Aldose_epim"/>
    <property type="match status" value="1"/>
</dbReference>
<name>A0A7W6CN06_9SPHN</name>
<evidence type="ECO:0000256" key="8">
    <source>
        <dbReference type="PIRSR" id="PIRSR005096-3"/>
    </source>
</evidence>
<dbReference type="EC" id="5.1.3.3" evidence="5"/>
<dbReference type="SUPFAM" id="SSF74650">
    <property type="entry name" value="Galactose mutarotase-like"/>
    <property type="match status" value="1"/>
</dbReference>
<comment type="similarity">
    <text evidence="2 5">Belongs to the aldose epimerase family.</text>
</comment>
<feature type="signal peptide" evidence="9">
    <location>
        <begin position="1"/>
        <end position="22"/>
    </location>
</feature>
<dbReference type="PANTHER" id="PTHR10091">
    <property type="entry name" value="ALDOSE-1-EPIMERASE"/>
    <property type="match status" value="1"/>
</dbReference>
<dbReference type="InterPro" id="IPR015443">
    <property type="entry name" value="Aldose_1-epimerase"/>
</dbReference>
<accession>A0A7W6CN06</accession>
<dbReference type="GO" id="GO:0006006">
    <property type="term" value="P:glucose metabolic process"/>
    <property type="evidence" value="ECO:0007669"/>
    <property type="project" value="TreeGrafter"/>
</dbReference>
<evidence type="ECO:0000313" key="10">
    <source>
        <dbReference type="EMBL" id="MBB3957398.1"/>
    </source>
</evidence>
<feature type="binding site" evidence="8">
    <location>
        <begin position="102"/>
        <end position="103"/>
    </location>
    <ligand>
        <name>beta-D-galactose</name>
        <dbReference type="ChEBI" id="CHEBI:27667"/>
    </ligand>
</feature>
<comment type="catalytic activity">
    <reaction evidence="5">
        <text>alpha-D-glucose = beta-D-glucose</text>
        <dbReference type="Rhea" id="RHEA:10264"/>
        <dbReference type="ChEBI" id="CHEBI:15903"/>
        <dbReference type="ChEBI" id="CHEBI:17925"/>
        <dbReference type="EC" id="5.1.3.3"/>
    </reaction>
</comment>
<evidence type="ECO:0000256" key="5">
    <source>
        <dbReference type="PIRNR" id="PIRNR005096"/>
    </source>
</evidence>